<reference evidence="4 5" key="1">
    <citation type="submission" date="2021-05" db="EMBL/GenBank/DDBJ databases">
        <title>A Polyphasic approach of four new species of the genus Ohtaekwangia: Ohtaekwangia histidinii sp. nov., Ohtaekwangia cretensis sp. nov., Ohtaekwangia indiensis sp. nov., Ohtaekwangia reichenbachii sp. nov. from diverse environment.</title>
        <authorList>
            <person name="Octaviana S."/>
        </authorList>
    </citation>
    <scope>NUCLEOTIDE SEQUENCE [LARGE SCALE GENOMIC DNA]</scope>
    <source>
        <strain evidence="4 5">PWU4</strain>
    </source>
</reference>
<keyword evidence="1" id="KW-1133">Transmembrane helix</keyword>
<keyword evidence="1" id="KW-0472">Membrane</keyword>
<dbReference type="Gene3D" id="3.10.310.50">
    <property type="match status" value="1"/>
</dbReference>
<gene>
    <name evidence="4" type="ORF">KK083_24410</name>
</gene>
<keyword evidence="5" id="KW-1185">Reference proteome</keyword>
<dbReference type="AlphaFoldDB" id="A0AAP2DPC6"/>
<evidence type="ECO:0000259" key="3">
    <source>
        <dbReference type="Pfam" id="PF04536"/>
    </source>
</evidence>
<keyword evidence="1" id="KW-0812">Transmembrane</keyword>
<feature type="domain" description="TPM" evidence="3">
    <location>
        <begin position="30"/>
        <end position="153"/>
    </location>
</feature>
<dbReference type="InterPro" id="IPR007621">
    <property type="entry name" value="TPM_dom"/>
</dbReference>
<feature type="transmembrane region" description="Helical" evidence="1">
    <location>
        <begin position="173"/>
        <end position="191"/>
    </location>
</feature>
<evidence type="ECO:0000313" key="4">
    <source>
        <dbReference type="EMBL" id="MBT1700053.1"/>
    </source>
</evidence>
<evidence type="ECO:0000256" key="2">
    <source>
        <dbReference type="SAM" id="SignalP"/>
    </source>
</evidence>
<comment type="caution">
    <text evidence="4">The sequence shown here is derived from an EMBL/GenBank/DDBJ whole genome shotgun (WGS) entry which is preliminary data.</text>
</comment>
<keyword evidence="2" id="KW-0732">Signal</keyword>
<dbReference type="PANTHER" id="PTHR30373:SF2">
    <property type="entry name" value="UPF0603 PROTEIN YGCG"/>
    <property type="match status" value="1"/>
</dbReference>
<feature type="chain" id="PRO_5043054241" evidence="2">
    <location>
        <begin position="19"/>
        <end position="210"/>
    </location>
</feature>
<dbReference type="Pfam" id="PF04536">
    <property type="entry name" value="TPM_phosphatase"/>
    <property type="match status" value="1"/>
</dbReference>
<dbReference type="Proteomes" id="UP001319200">
    <property type="component" value="Unassembled WGS sequence"/>
</dbReference>
<proteinExistence type="predicted"/>
<evidence type="ECO:0000256" key="1">
    <source>
        <dbReference type="SAM" id="Phobius"/>
    </source>
</evidence>
<feature type="signal peptide" evidence="2">
    <location>
        <begin position="1"/>
        <end position="18"/>
    </location>
</feature>
<organism evidence="4 5">
    <name type="scientific">Chryseosolibacter histidini</name>
    <dbReference type="NCBI Taxonomy" id="2782349"/>
    <lineage>
        <taxon>Bacteria</taxon>
        <taxon>Pseudomonadati</taxon>
        <taxon>Bacteroidota</taxon>
        <taxon>Cytophagia</taxon>
        <taxon>Cytophagales</taxon>
        <taxon>Chryseotaleaceae</taxon>
        <taxon>Chryseosolibacter</taxon>
    </lineage>
</organism>
<name>A0AAP2DPC6_9BACT</name>
<accession>A0AAP2DPC6</accession>
<dbReference type="EMBL" id="JAHESF010000033">
    <property type="protein sequence ID" value="MBT1700053.1"/>
    <property type="molecule type" value="Genomic_DNA"/>
</dbReference>
<protein>
    <submittedName>
        <fullName evidence="4">TPM domain-containing protein</fullName>
    </submittedName>
</protein>
<dbReference type="PANTHER" id="PTHR30373">
    <property type="entry name" value="UPF0603 PROTEIN YGCG"/>
    <property type="match status" value="1"/>
</dbReference>
<evidence type="ECO:0000313" key="5">
    <source>
        <dbReference type="Proteomes" id="UP001319200"/>
    </source>
</evidence>
<sequence length="210" mass="22964">MKKHLLFLALLFPFFSFAQLAIPELWGTRVHDEAKVLSPEFVSRLEQVLKAHEDSTSNQIAVLIVPSLNGEVIEDYTLRVAEAWKLGQAKNDNGVLLFIAINDRKARIEVGEGLEGPLPDAIANQIIRNELAPYFRQDNYEGGVAAATGAIIKAIAGEYKADSQPVRKKRTRGGSLLGTLVVLIVIIAVSYPQLRAHDTRGNVVLAGGRV</sequence>
<dbReference type="RefSeq" id="WP_254168375.1">
    <property type="nucleotide sequence ID" value="NZ_JAHESF010000033.1"/>
</dbReference>